<dbReference type="OrthoDB" id="8549922at2"/>
<name>A0A3P1WTP7_9ACTN</name>
<dbReference type="Pfam" id="PF00535">
    <property type="entry name" value="Glycos_transf_2"/>
    <property type="match status" value="1"/>
</dbReference>
<sequence length="433" mass="47281">MSPLMTALAVVALPGVLLGFVHWVWYPFSVLFEFRQHSPGVLYRGVRVSVIIPAYNEGVVLHASVASVLDSGYSNLQVIVVNDGSTDNTWEIMQAFAADPRVVLINKPNGGKGSALNAGIDVADGEVLLFVDADGLFTKTTIPRLLAGFRHHNVGAVCGNDQPINVTGPLTRLLALMTHVGTGLTRRALALLGILPIVSGNSGAFLARVVREVGGFRTDTLGEDLELTWRVQFAGYDVEFAPRALVLAEVPSTLRGLWKQRVRWQRGLIQTARIHRHRALRLPRSRFDWYLPLNLLSMLIAPVLQLIALVLFLAVLATGELRIESWWAAVLLLGLEVTLGAAVIALLLDRAWHNLPLLIVLPLWLPLGLFLSAATARAIWAELRGTASTWNKLERTGVRNRTAKEEPLDFEVGIEPPPQSGVNAPTPPLTVAR</sequence>
<keyword evidence="2" id="KW-0328">Glycosyltransferase</keyword>
<dbReference type="Proteomes" id="UP000280935">
    <property type="component" value="Unassembled WGS sequence"/>
</dbReference>
<feature type="transmembrane region" description="Helical" evidence="5">
    <location>
        <begin position="355"/>
        <end position="380"/>
    </location>
</feature>
<dbReference type="SUPFAM" id="SSF53448">
    <property type="entry name" value="Nucleotide-diphospho-sugar transferases"/>
    <property type="match status" value="1"/>
</dbReference>
<comment type="similarity">
    <text evidence="1">Belongs to the glycosyltransferase 2 family.</text>
</comment>
<feature type="region of interest" description="Disordered" evidence="4">
    <location>
        <begin position="409"/>
        <end position="433"/>
    </location>
</feature>
<keyword evidence="5" id="KW-0812">Transmembrane</keyword>
<evidence type="ECO:0000256" key="2">
    <source>
        <dbReference type="ARBA" id="ARBA00022676"/>
    </source>
</evidence>
<dbReference type="PANTHER" id="PTHR43630:SF1">
    <property type="entry name" value="POLY-BETA-1,6-N-ACETYL-D-GLUCOSAMINE SYNTHASE"/>
    <property type="match status" value="1"/>
</dbReference>
<proteinExistence type="inferred from homology"/>
<reference evidence="7 8" key="1">
    <citation type="submission" date="2018-11" db="EMBL/GenBank/DDBJ databases">
        <title>Genomes From Bacteria Associated with the Canine Oral Cavity: a Test Case for Automated Genome-Based Taxonomic Assignment.</title>
        <authorList>
            <person name="Coil D.A."/>
            <person name="Jospin G."/>
            <person name="Darling A.E."/>
            <person name="Wallis C."/>
            <person name="Davis I.J."/>
            <person name="Harris S."/>
            <person name="Eisen J.A."/>
            <person name="Holcombe L.J."/>
            <person name="O'Flynn C."/>
        </authorList>
    </citation>
    <scope>NUCLEOTIDE SEQUENCE [LARGE SCALE GENOMIC DNA]</scope>
    <source>
        <strain evidence="7 8">OH2822_COT-296</strain>
    </source>
</reference>
<evidence type="ECO:0000259" key="6">
    <source>
        <dbReference type="Pfam" id="PF00535"/>
    </source>
</evidence>
<evidence type="ECO:0000313" key="7">
    <source>
        <dbReference type="EMBL" id="RRD49147.1"/>
    </source>
</evidence>
<dbReference type="InterPro" id="IPR029044">
    <property type="entry name" value="Nucleotide-diphossugar_trans"/>
</dbReference>
<evidence type="ECO:0000313" key="8">
    <source>
        <dbReference type="Proteomes" id="UP000280935"/>
    </source>
</evidence>
<gene>
    <name evidence="7" type="ORF">EII35_09715</name>
</gene>
<evidence type="ECO:0000256" key="5">
    <source>
        <dbReference type="SAM" id="Phobius"/>
    </source>
</evidence>
<feature type="transmembrane region" description="Helical" evidence="5">
    <location>
        <begin position="326"/>
        <end position="348"/>
    </location>
</feature>
<evidence type="ECO:0000256" key="4">
    <source>
        <dbReference type="SAM" id="MobiDB-lite"/>
    </source>
</evidence>
<dbReference type="Gene3D" id="3.90.550.10">
    <property type="entry name" value="Spore Coat Polysaccharide Biosynthesis Protein SpsA, Chain A"/>
    <property type="match status" value="1"/>
</dbReference>
<dbReference type="AlphaFoldDB" id="A0A3P1WTP7"/>
<keyword evidence="5" id="KW-0472">Membrane</keyword>
<dbReference type="InterPro" id="IPR001173">
    <property type="entry name" value="Glyco_trans_2-like"/>
</dbReference>
<evidence type="ECO:0000256" key="1">
    <source>
        <dbReference type="ARBA" id="ARBA00006739"/>
    </source>
</evidence>
<feature type="domain" description="Glycosyltransferase 2-like" evidence="6">
    <location>
        <begin position="49"/>
        <end position="212"/>
    </location>
</feature>
<feature type="transmembrane region" description="Helical" evidence="5">
    <location>
        <begin position="6"/>
        <end position="26"/>
    </location>
</feature>
<protein>
    <submittedName>
        <fullName evidence="7">Glycosyltransferase family 2 protein</fullName>
    </submittedName>
</protein>
<organism evidence="7 8">
    <name type="scientific">Arachnia propionica</name>
    <dbReference type="NCBI Taxonomy" id="1750"/>
    <lineage>
        <taxon>Bacteria</taxon>
        <taxon>Bacillati</taxon>
        <taxon>Actinomycetota</taxon>
        <taxon>Actinomycetes</taxon>
        <taxon>Propionibacteriales</taxon>
        <taxon>Propionibacteriaceae</taxon>
        <taxon>Arachnia</taxon>
    </lineage>
</organism>
<evidence type="ECO:0000256" key="3">
    <source>
        <dbReference type="ARBA" id="ARBA00022679"/>
    </source>
</evidence>
<dbReference type="GO" id="GO:0016757">
    <property type="term" value="F:glycosyltransferase activity"/>
    <property type="evidence" value="ECO:0007669"/>
    <property type="project" value="UniProtKB-KW"/>
</dbReference>
<comment type="caution">
    <text evidence="7">The sequence shown here is derived from an EMBL/GenBank/DDBJ whole genome shotgun (WGS) entry which is preliminary data.</text>
</comment>
<dbReference type="EMBL" id="RQYT01000022">
    <property type="protein sequence ID" value="RRD49147.1"/>
    <property type="molecule type" value="Genomic_DNA"/>
</dbReference>
<dbReference type="PANTHER" id="PTHR43630">
    <property type="entry name" value="POLY-BETA-1,6-N-ACETYL-D-GLUCOSAMINE SYNTHASE"/>
    <property type="match status" value="1"/>
</dbReference>
<feature type="transmembrane region" description="Helical" evidence="5">
    <location>
        <begin position="289"/>
        <end position="314"/>
    </location>
</feature>
<keyword evidence="3 7" id="KW-0808">Transferase</keyword>
<accession>A0A3P1WTP7</accession>
<keyword evidence="5" id="KW-1133">Transmembrane helix</keyword>
<dbReference type="CDD" id="cd06423">
    <property type="entry name" value="CESA_like"/>
    <property type="match status" value="1"/>
</dbReference>